<proteinExistence type="predicted"/>
<dbReference type="RefSeq" id="WP_236132780.1">
    <property type="nucleotide sequence ID" value="NZ_JAKGTH010000006.1"/>
</dbReference>
<keyword evidence="3" id="KW-0812">Transmembrane</keyword>
<sequence>MLTKFIVIPVLQLFKLSKGLDFTEASKIIGIYFPEVNDKLLNVLQLQESSHQSDLLLASIAQKSKELQPIPFKLAIDYRKSLRLFKYAVFPITFILLIFFTGNSTFFSDSYTRVIHYKTQFEPPALFSFLIETDSLKIEEGKEFELKVNTHGKVVPENVSIHYNGETYYMKSDGIGSFSYIFPALSKNTEFYFSSNEVRSQIYSLAVIDVPQLLNFEVLANYPAYTGMLPETFRGSGNITIPEGSKVTWKLGTKSTNKVSFETGNSSDIFNRDGDNFSLSKVMFNDMQYSIHTSNTQISNYENLNYNISVVKDEAPTIEVISKLDSVDLETLYFRGKLADDYGVSKLNLVYYIEDEIVNKRSVSIPFQKTNISDFLYVFPGDIPVDAGSKYHIYFEVYDNDGIHGSKTGRSEIFTYRGRTKEEVEDSKLTQQGESIQNLSKSLNTLEFSESELDDLSQQQRQKSNLSFTDRKKLSEFLKRQQQQSEMMKKYSDELRNNLPHKNEGENDEFKEELKQRLERSEERAKSNEELLKELQEISDKINKEDLLDKLDKLAKNNSSDKRNLEQLLELTKQYYVQEKTQKLARDLDKLAQDQEELSKADSSYSKEAQELVSDTFQEFKKEMDSLELDNKKLNKPTDIKRDKVGENIVEEEQKNAENHLGSNNNEARSSQEKAAKKMKELAKKLENSQSLSSGAQLLQNIEGMRQVLDNLMVFSFEQESSLESFKNIRINNPSYAGELRNQQILKEHFQHIDDSLFSLALSNPMINEKITSKIVDIQFNIDKALERLSQNELSLGTSSQQYVMTTTNELAYLLDNILENMESKANLQMSPGAGPGGIQLKDIIQKQEEIGKAIEKGVEKDQESGISKSGNEGEDMNGKIFEIYKRQNELRESLKRAIDDNNLGEGDDRNVLTDLELLEKEILDKGFNKESLKRISNIQHKLMDLEKAVKEQEEESARTSQSNLNEFNKSTQDQIIKAKEYLPSIEILNRQVLPLRQIYKAKVRAYFNGIKD</sequence>
<feature type="compositionally biased region" description="Basic and acidic residues" evidence="2">
    <location>
        <begin position="670"/>
        <end position="681"/>
    </location>
</feature>
<name>A0ABS9ECN1_9FLAO</name>
<accession>A0ABS9ECN1</accession>
<evidence type="ECO:0000256" key="2">
    <source>
        <dbReference type="SAM" id="MobiDB-lite"/>
    </source>
</evidence>
<keyword evidence="3" id="KW-0472">Membrane</keyword>
<keyword evidence="3" id="KW-1133">Transmembrane helix</keyword>
<comment type="caution">
    <text evidence="4">The sequence shown here is derived from an EMBL/GenBank/DDBJ whole genome shotgun (WGS) entry which is preliminary data.</text>
</comment>
<protein>
    <submittedName>
        <fullName evidence="4">Uncharacterized protein</fullName>
    </submittedName>
</protein>
<feature type="compositionally biased region" description="Basic and acidic residues" evidence="2">
    <location>
        <begin position="512"/>
        <end position="528"/>
    </location>
</feature>
<feature type="transmembrane region" description="Helical" evidence="3">
    <location>
        <begin position="84"/>
        <end position="102"/>
    </location>
</feature>
<gene>
    <name evidence="4" type="ORF">L1I30_03080</name>
</gene>
<feature type="region of interest" description="Disordered" evidence="2">
    <location>
        <begin position="497"/>
        <end position="528"/>
    </location>
</feature>
<keyword evidence="1" id="KW-0175">Coiled coil</keyword>
<evidence type="ECO:0000313" key="5">
    <source>
        <dbReference type="Proteomes" id="UP001179363"/>
    </source>
</evidence>
<evidence type="ECO:0000313" key="4">
    <source>
        <dbReference type="EMBL" id="MCF4100641.1"/>
    </source>
</evidence>
<dbReference type="Proteomes" id="UP001179363">
    <property type="component" value="Unassembled WGS sequence"/>
</dbReference>
<feature type="coiled-coil region" evidence="1">
    <location>
        <begin position="929"/>
        <end position="963"/>
    </location>
</feature>
<evidence type="ECO:0000256" key="1">
    <source>
        <dbReference type="SAM" id="Coils"/>
    </source>
</evidence>
<evidence type="ECO:0000256" key="3">
    <source>
        <dbReference type="SAM" id="Phobius"/>
    </source>
</evidence>
<organism evidence="4 5">
    <name type="scientific">Gillisia lutea</name>
    <dbReference type="NCBI Taxonomy" id="2909668"/>
    <lineage>
        <taxon>Bacteria</taxon>
        <taxon>Pseudomonadati</taxon>
        <taxon>Bacteroidota</taxon>
        <taxon>Flavobacteriia</taxon>
        <taxon>Flavobacteriales</taxon>
        <taxon>Flavobacteriaceae</taxon>
        <taxon>Gillisia</taxon>
    </lineage>
</organism>
<reference evidence="4" key="1">
    <citation type="submission" date="2022-01" db="EMBL/GenBank/DDBJ databases">
        <title>Gillisia lutea sp. nov., isolated from marine plastic residues from the Malvarosa beach (Valencia, Spain).</title>
        <authorList>
            <person name="Vidal-Verdu A."/>
            <person name="Molina-Menor E."/>
            <person name="Satari L."/>
            <person name="Pascual J."/>
            <person name="Pereto J."/>
            <person name="Porcar M."/>
        </authorList>
    </citation>
    <scope>NUCLEOTIDE SEQUENCE</scope>
    <source>
        <strain evidence="4">M10.2A</strain>
    </source>
</reference>
<dbReference type="EMBL" id="JAKGTH010000006">
    <property type="protein sequence ID" value="MCF4100641.1"/>
    <property type="molecule type" value="Genomic_DNA"/>
</dbReference>
<keyword evidence="5" id="KW-1185">Reference proteome</keyword>
<feature type="region of interest" description="Disordered" evidence="2">
    <location>
        <begin position="656"/>
        <end position="681"/>
    </location>
</feature>